<feature type="compositionally biased region" description="Basic and acidic residues" evidence="1">
    <location>
        <begin position="18"/>
        <end position="27"/>
    </location>
</feature>
<dbReference type="Pfam" id="PF03781">
    <property type="entry name" value="FGE-sulfatase"/>
    <property type="match status" value="1"/>
</dbReference>
<sequence>MVVLPAGRFTMGSPSSETGRDSDEGPQREVSVSRSLAVGKFEVTFAEWDACVSAGGCSNRPNDAGWGRGRQPVMNISWEDAQGYVRWLSSRTGRVYRLLTEAEWEYAARAGTTTPYSFGFSIGPSQANYSVGGPGRTQAVGSYPANAWGLHDMHGNVWEWVQDCYVGSYDGAPTEASQAVERGGCSGRVLRGGSWNDAPQGLRSADRVGLTPGFRISNFGFRVARTPG</sequence>
<dbReference type="Gene3D" id="3.90.1580.10">
    <property type="entry name" value="paralog of FGE (formylglycine-generating enzyme)"/>
    <property type="match status" value="1"/>
</dbReference>
<dbReference type="InterPro" id="IPR005532">
    <property type="entry name" value="SUMF_dom"/>
</dbReference>
<organism evidence="3 4">
    <name type="scientific">Falsiroseomonas stagni DSM 19981</name>
    <dbReference type="NCBI Taxonomy" id="1123062"/>
    <lineage>
        <taxon>Bacteria</taxon>
        <taxon>Pseudomonadati</taxon>
        <taxon>Pseudomonadota</taxon>
        <taxon>Alphaproteobacteria</taxon>
        <taxon>Acetobacterales</taxon>
        <taxon>Roseomonadaceae</taxon>
        <taxon>Falsiroseomonas</taxon>
    </lineage>
</organism>
<gene>
    <name evidence="3" type="ORF">SAMN02745775_1305</name>
</gene>
<dbReference type="AlphaFoldDB" id="A0A1I4FGV0"/>
<reference evidence="3 4" key="1">
    <citation type="submission" date="2016-10" db="EMBL/GenBank/DDBJ databases">
        <authorList>
            <person name="de Groot N.N."/>
        </authorList>
    </citation>
    <scope>NUCLEOTIDE SEQUENCE [LARGE SCALE GENOMIC DNA]</scope>
    <source>
        <strain evidence="3 4">DSM 19981</strain>
    </source>
</reference>
<evidence type="ECO:0000256" key="1">
    <source>
        <dbReference type="SAM" id="MobiDB-lite"/>
    </source>
</evidence>
<dbReference type="STRING" id="1123062.SAMN02745775_1305"/>
<dbReference type="SUPFAM" id="SSF56436">
    <property type="entry name" value="C-type lectin-like"/>
    <property type="match status" value="1"/>
</dbReference>
<evidence type="ECO:0000259" key="2">
    <source>
        <dbReference type="Pfam" id="PF03781"/>
    </source>
</evidence>
<dbReference type="Proteomes" id="UP000199473">
    <property type="component" value="Unassembled WGS sequence"/>
</dbReference>
<feature type="domain" description="Sulfatase-modifying factor enzyme-like" evidence="2">
    <location>
        <begin position="1"/>
        <end position="225"/>
    </location>
</feature>
<dbReference type="InterPro" id="IPR042095">
    <property type="entry name" value="SUMF_sf"/>
</dbReference>
<dbReference type="PANTHER" id="PTHR23150">
    <property type="entry name" value="SULFATASE MODIFYING FACTOR 1, 2"/>
    <property type="match status" value="1"/>
</dbReference>
<name>A0A1I4FGV0_9PROT</name>
<protein>
    <submittedName>
        <fullName evidence="3">Formylglycine-generating enzyme, required for sulfatase activity, contains SUMF1/FGE domain</fullName>
    </submittedName>
</protein>
<evidence type="ECO:0000313" key="4">
    <source>
        <dbReference type="Proteomes" id="UP000199473"/>
    </source>
</evidence>
<dbReference type="PANTHER" id="PTHR23150:SF35">
    <property type="entry name" value="BLL6746 PROTEIN"/>
    <property type="match status" value="1"/>
</dbReference>
<dbReference type="EMBL" id="FOSQ01000030">
    <property type="protein sequence ID" value="SFL16036.1"/>
    <property type="molecule type" value="Genomic_DNA"/>
</dbReference>
<proteinExistence type="predicted"/>
<dbReference type="InterPro" id="IPR051043">
    <property type="entry name" value="Sulfatase_Mod_Factor_Kinase"/>
</dbReference>
<keyword evidence="4" id="KW-1185">Reference proteome</keyword>
<accession>A0A1I4FGV0</accession>
<feature type="region of interest" description="Disordered" evidence="1">
    <location>
        <begin position="1"/>
        <end position="31"/>
    </location>
</feature>
<dbReference type="GO" id="GO:0120147">
    <property type="term" value="F:formylglycine-generating oxidase activity"/>
    <property type="evidence" value="ECO:0007669"/>
    <property type="project" value="TreeGrafter"/>
</dbReference>
<dbReference type="InterPro" id="IPR016187">
    <property type="entry name" value="CTDL_fold"/>
</dbReference>
<evidence type="ECO:0000313" key="3">
    <source>
        <dbReference type="EMBL" id="SFL16036.1"/>
    </source>
</evidence>